<evidence type="ECO:0000313" key="3">
    <source>
        <dbReference type="Proteomes" id="UP000233654"/>
    </source>
</evidence>
<dbReference type="GO" id="GO:0042578">
    <property type="term" value="F:phosphoric ester hydrolase activity"/>
    <property type="evidence" value="ECO:0007669"/>
    <property type="project" value="TreeGrafter"/>
</dbReference>
<dbReference type="InterPro" id="IPR004013">
    <property type="entry name" value="PHP_dom"/>
</dbReference>
<dbReference type="InterPro" id="IPR016195">
    <property type="entry name" value="Pol/histidinol_Pase-like"/>
</dbReference>
<dbReference type="CDD" id="cd07437">
    <property type="entry name" value="PHP_HisPPase_Ycdx_like"/>
    <property type="match status" value="1"/>
</dbReference>
<proteinExistence type="predicted"/>
<dbReference type="InterPro" id="IPR003141">
    <property type="entry name" value="Pol/His_phosphatase_N"/>
</dbReference>
<dbReference type="GO" id="GO:0005829">
    <property type="term" value="C:cytosol"/>
    <property type="evidence" value="ECO:0007669"/>
    <property type="project" value="TreeGrafter"/>
</dbReference>
<protein>
    <submittedName>
        <fullName evidence="2">Phosphatase</fullName>
    </submittedName>
</protein>
<evidence type="ECO:0000313" key="2">
    <source>
        <dbReference type="EMBL" id="PKQ28623.1"/>
    </source>
</evidence>
<dbReference type="Proteomes" id="UP000233654">
    <property type="component" value="Unassembled WGS sequence"/>
</dbReference>
<dbReference type="NCBIfam" id="NF006702">
    <property type="entry name" value="PRK09248.1"/>
    <property type="match status" value="1"/>
</dbReference>
<dbReference type="GO" id="GO:0008270">
    <property type="term" value="F:zinc ion binding"/>
    <property type="evidence" value="ECO:0007669"/>
    <property type="project" value="TreeGrafter"/>
</dbReference>
<gene>
    <name evidence="2" type="ORF">CVT63_01900</name>
</gene>
<dbReference type="InterPro" id="IPR050243">
    <property type="entry name" value="PHP_phosphatase"/>
</dbReference>
<evidence type="ECO:0000259" key="1">
    <source>
        <dbReference type="SMART" id="SM00481"/>
    </source>
</evidence>
<dbReference type="PANTHER" id="PTHR36928">
    <property type="entry name" value="PHOSPHATASE YCDX-RELATED"/>
    <property type="match status" value="1"/>
</dbReference>
<dbReference type="SUPFAM" id="SSF89550">
    <property type="entry name" value="PHP domain-like"/>
    <property type="match status" value="1"/>
</dbReference>
<feature type="domain" description="Polymerase/histidinol phosphatase N-terminal" evidence="1">
    <location>
        <begin position="19"/>
        <end position="93"/>
    </location>
</feature>
<reference evidence="2 3" key="1">
    <citation type="journal article" date="2017" name="ISME J.">
        <title>Potential for microbial H2 and metal transformations associated with novel bacteria and archaea in deep terrestrial subsurface sediments.</title>
        <authorList>
            <person name="Hernsdorf A.W."/>
            <person name="Amano Y."/>
            <person name="Miyakawa K."/>
            <person name="Ise K."/>
            <person name="Suzuki Y."/>
            <person name="Anantharaman K."/>
            <person name="Probst A."/>
            <person name="Burstein D."/>
            <person name="Thomas B.C."/>
            <person name="Banfield J.F."/>
        </authorList>
    </citation>
    <scope>NUCLEOTIDE SEQUENCE [LARGE SCALE GENOMIC DNA]</scope>
    <source>
        <strain evidence="2">HGW-Actinobacteria-3</strain>
    </source>
</reference>
<dbReference type="AlphaFoldDB" id="A0A2N3G7F6"/>
<dbReference type="Pfam" id="PF02811">
    <property type="entry name" value="PHP"/>
    <property type="match status" value="1"/>
</dbReference>
<name>A0A2N3G7F6_9ACTN</name>
<organism evidence="2 3">
    <name type="scientific">Candidatus Anoxymicrobium japonicum</name>
    <dbReference type="NCBI Taxonomy" id="2013648"/>
    <lineage>
        <taxon>Bacteria</taxon>
        <taxon>Bacillati</taxon>
        <taxon>Actinomycetota</taxon>
        <taxon>Candidatus Geothermincolia</taxon>
        <taxon>Candidatus Geothermincolales</taxon>
        <taxon>Candidatus Anoxymicrobiaceae</taxon>
        <taxon>Candidatus Anoxymicrobium</taxon>
    </lineage>
</organism>
<dbReference type="SMART" id="SM00481">
    <property type="entry name" value="POLIIIAc"/>
    <property type="match status" value="1"/>
</dbReference>
<comment type="caution">
    <text evidence="2">The sequence shown here is derived from an EMBL/GenBank/DDBJ whole genome shotgun (WGS) entry which is preliminary data.</text>
</comment>
<accession>A0A2N3G7F6</accession>
<sequence>MSMAVTVANKSPDELRIKTDFHVHTISSGHGFSTVREICKEAAARGLEMIAVTDHGPAMPGGAHIYYFTNMVVMPRVLSGVKVLRGAECNIIDTDGTLDLHDRALDSLDIVHAGIHPLTGYEGNSVEDNTRAVLAVVESGKVDVLAHPGNPLYPLNYGAVVRAAASKGVLIEINNSSLTYIRKGSLDNCRVILDEAKKADACVCIGSDAHDASLVGIFDHALNLVDEVGLPDERIVNRDASSLLEFFSLRGKKEILFQ</sequence>
<dbReference type="EMBL" id="PHEX01000010">
    <property type="protein sequence ID" value="PKQ28623.1"/>
    <property type="molecule type" value="Genomic_DNA"/>
</dbReference>
<dbReference type="PANTHER" id="PTHR36928:SF1">
    <property type="entry name" value="PHOSPHATASE YCDX-RELATED"/>
    <property type="match status" value="1"/>
</dbReference>
<dbReference type="Gene3D" id="3.20.20.140">
    <property type="entry name" value="Metal-dependent hydrolases"/>
    <property type="match status" value="1"/>
</dbReference>